<dbReference type="Pfam" id="PF19647">
    <property type="entry name" value="Septknot"/>
    <property type="match status" value="1"/>
</dbReference>
<accession>A0ABR7Q907</accession>
<name>A0ABR7Q907_9FLAO</name>
<dbReference type="Proteomes" id="UP000619238">
    <property type="component" value="Unassembled WGS sequence"/>
</dbReference>
<evidence type="ECO:0000313" key="3">
    <source>
        <dbReference type="Proteomes" id="UP000619238"/>
    </source>
</evidence>
<feature type="domain" description="7(1) septoil knot" evidence="1">
    <location>
        <begin position="34"/>
        <end position="109"/>
    </location>
</feature>
<evidence type="ECO:0000313" key="2">
    <source>
        <dbReference type="EMBL" id="MBC8754978.1"/>
    </source>
</evidence>
<evidence type="ECO:0000259" key="1">
    <source>
        <dbReference type="Pfam" id="PF19647"/>
    </source>
</evidence>
<proteinExistence type="predicted"/>
<dbReference type="RefSeq" id="WP_187562027.1">
    <property type="nucleotide sequence ID" value="NZ_JACGWS010000005.1"/>
</dbReference>
<dbReference type="EMBL" id="JACGWS010000005">
    <property type="protein sequence ID" value="MBC8754978.1"/>
    <property type="molecule type" value="Genomic_DNA"/>
</dbReference>
<comment type="caution">
    <text evidence="2">The sequence shown here is derived from an EMBL/GenBank/DDBJ whole genome shotgun (WGS) entry which is preliminary data.</text>
</comment>
<sequence>MKHTLQCILLIIISSLCISATKPETQDDDCKFEGKKLYGKIRFVERASNADIKIKIVNSFPDLKVKLVESFADDCGEWQVVEYGEDLKVYVAESFADIKVKFVTSFPGMD</sequence>
<organism evidence="2 3">
    <name type="scientific">Kordia aestuariivivens</name>
    <dbReference type="NCBI Taxonomy" id="2759037"/>
    <lineage>
        <taxon>Bacteria</taxon>
        <taxon>Pseudomonadati</taxon>
        <taxon>Bacteroidota</taxon>
        <taxon>Flavobacteriia</taxon>
        <taxon>Flavobacteriales</taxon>
        <taxon>Flavobacteriaceae</taxon>
        <taxon>Kordia</taxon>
    </lineage>
</organism>
<gene>
    <name evidence="2" type="ORF">H2O64_09870</name>
</gene>
<dbReference type="InterPro" id="IPR046148">
    <property type="entry name" value="Septknot"/>
</dbReference>
<keyword evidence="3" id="KW-1185">Reference proteome</keyword>
<reference evidence="2 3" key="1">
    <citation type="submission" date="2020-07" db="EMBL/GenBank/DDBJ databases">
        <title>Description of Kordia aestuariivivens sp. nov., isolated from a tidal flat.</title>
        <authorList>
            <person name="Park S."/>
            <person name="Yoon J.-H."/>
        </authorList>
    </citation>
    <scope>NUCLEOTIDE SEQUENCE [LARGE SCALE GENOMIC DNA]</scope>
    <source>
        <strain evidence="2 3">YSTF-M3</strain>
    </source>
</reference>
<protein>
    <recommendedName>
        <fullName evidence="1">7(1) septoil knot domain-containing protein</fullName>
    </recommendedName>
</protein>